<comment type="function">
    <text evidence="7">Anion-transporting ATPase. Catalyzes the extrusion of arsenite.</text>
</comment>
<dbReference type="Gene3D" id="3.40.50.300">
    <property type="entry name" value="P-loop containing nucleotide triphosphate hydrolases"/>
    <property type="match status" value="1"/>
</dbReference>
<dbReference type="SUPFAM" id="SSF52540">
    <property type="entry name" value="P-loop containing nucleoside triphosphate hydrolases"/>
    <property type="match status" value="1"/>
</dbReference>
<dbReference type="Pfam" id="PF17886">
    <property type="entry name" value="ArsA_HSP20"/>
    <property type="match status" value="1"/>
</dbReference>
<dbReference type="Pfam" id="PF02374">
    <property type="entry name" value="ArsA_ATPase"/>
    <property type="match status" value="1"/>
</dbReference>
<proteinExistence type="inferred from homology"/>
<keyword evidence="5" id="KW-1278">Translocase</keyword>
<dbReference type="CDD" id="cd02035">
    <property type="entry name" value="ArsA"/>
    <property type="match status" value="1"/>
</dbReference>
<comment type="caution">
    <text evidence="11">The sequence shown here is derived from an EMBL/GenBank/DDBJ whole genome shotgun (WGS) entry which is preliminary data.</text>
</comment>
<dbReference type="SUPFAM" id="SSF49764">
    <property type="entry name" value="HSP20-like chaperones"/>
    <property type="match status" value="1"/>
</dbReference>
<organism evidence="11">
    <name type="scientific">Thermocrinis ruber</name>
    <dbReference type="NCBI Taxonomy" id="75906"/>
    <lineage>
        <taxon>Bacteria</taxon>
        <taxon>Pseudomonadati</taxon>
        <taxon>Aquificota</taxon>
        <taxon>Aquificia</taxon>
        <taxon>Aquificales</taxon>
        <taxon>Aquificaceae</taxon>
        <taxon>Thermocrinis</taxon>
    </lineage>
</organism>
<dbReference type="NCBIfam" id="TIGR00345">
    <property type="entry name" value="GET3_arsA_TRC40"/>
    <property type="match status" value="1"/>
</dbReference>
<dbReference type="EMBL" id="DSAC01000023">
    <property type="protein sequence ID" value="HHO73342.1"/>
    <property type="molecule type" value="Genomic_DNA"/>
</dbReference>
<feature type="domain" description="ArsA HSP20-like" evidence="10">
    <location>
        <begin position="330"/>
        <end position="391"/>
    </location>
</feature>
<dbReference type="PANTHER" id="PTHR10803">
    <property type="entry name" value="ARSENICAL PUMP-DRIVING ATPASE ARSENITE-TRANSLOCATING ATPASE"/>
    <property type="match status" value="1"/>
</dbReference>
<keyword evidence="4" id="KW-0059">Arsenical resistance</keyword>
<evidence type="ECO:0000256" key="7">
    <source>
        <dbReference type="ARBA" id="ARBA00059736"/>
    </source>
</evidence>
<evidence type="ECO:0000259" key="10">
    <source>
        <dbReference type="Pfam" id="PF17886"/>
    </source>
</evidence>
<comment type="similarity">
    <text evidence="1">Belongs to the arsA ATPase family.</text>
</comment>
<dbReference type="GO" id="GO:0005524">
    <property type="term" value="F:ATP binding"/>
    <property type="evidence" value="ECO:0007669"/>
    <property type="project" value="UniProtKB-KW"/>
</dbReference>
<evidence type="ECO:0000259" key="9">
    <source>
        <dbReference type="Pfam" id="PF02374"/>
    </source>
</evidence>
<evidence type="ECO:0000256" key="8">
    <source>
        <dbReference type="ARBA" id="ARBA00066752"/>
    </source>
</evidence>
<keyword evidence="2" id="KW-0547">Nucleotide-binding</keyword>
<evidence type="ECO:0000256" key="6">
    <source>
        <dbReference type="ARBA" id="ARBA00052296"/>
    </source>
</evidence>
<protein>
    <recommendedName>
        <fullName evidence="8">arsenite-transporting ATPase</fullName>
        <ecNumber evidence="8">7.3.2.7</ecNumber>
    </recommendedName>
</protein>
<dbReference type="InterPro" id="IPR016300">
    <property type="entry name" value="ATPase_ArsA/GET3"/>
</dbReference>
<accession>A0A7C5SZC7</accession>
<dbReference type="EC" id="7.3.2.7" evidence="8"/>
<comment type="catalytic activity">
    <reaction evidence="6">
        <text>arsenite(in) + ATP + H2O = arsenite(out) + ADP + phosphate + H(+)</text>
        <dbReference type="Rhea" id="RHEA:11348"/>
        <dbReference type="ChEBI" id="CHEBI:15377"/>
        <dbReference type="ChEBI" id="CHEBI:15378"/>
        <dbReference type="ChEBI" id="CHEBI:29242"/>
        <dbReference type="ChEBI" id="CHEBI:30616"/>
        <dbReference type="ChEBI" id="CHEBI:43474"/>
        <dbReference type="ChEBI" id="CHEBI:456216"/>
        <dbReference type="EC" id="7.3.2.7"/>
    </reaction>
</comment>
<dbReference type="FunFam" id="3.40.50.300:FF:001801">
    <property type="entry name" value="Putative arsenical pump-driving ATPase"/>
    <property type="match status" value="1"/>
</dbReference>
<dbReference type="PANTHER" id="PTHR10803:SF3">
    <property type="entry name" value="ATPASE GET3"/>
    <property type="match status" value="1"/>
</dbReference>
<gene>
    <name evidence="11" type="ORF">ENN04_01745</name>
</gene>
<dbReference type="InterPro" id="IPR008978">
    <property type="entry name" value="HSP20-like_chaperone"/>
</dbReference>
<evidence type="ECO:0000256" key="4">
    <source>
        <dbReference type="ARBA" id="ARBA00022849"/>
    </source>
</evidence>
<dbReference type="GO" id="GO:0016887">
    <property type="term" value="F:ATP hydrolysis activity"/>
    <property type="evidence" value="ECO:0007669"/>
    <property type="project" value="InterPro"/>
</dbReference>
<feature type="domain" description="ArsA/GET3 Anion-transporting ATPase-like" evidence="9">
    <location>
        <begin position="1"/>
        <end position="309"/>
    </location>
</feature>
<dbReference type="AlphaFoldDB" id="A0A7C5SZC7"/>
<dbReference type="InterPro" id="IPR027417">
    <property type="entry name" value="P-loop_NTPase"/>
</dbReference>
<reference evidence="11" key="1">
    <citation type="journal article" date="2020" name="mSystems">
        <title>Genome- and Community-Level Interaction Insights into Carbon Utilization and Element Cycling Functions of Hydrothermarchaeota in Hydrothermal Sediment.</title>
        <authorList>
            <person name="Zhou Z."/>
            <person name="Liu Y."/>
            <person name="Xu W."/>
            <person name="Pan J."/>
            <person name="Luo Z.H."/>
            <person name="Li M."/>
        </authorList>
    </citation>
    <scope>NUCLEOTIDE SEQUENCE [LARGE SCALE GENOMIC DNA]</scope>
    <source>
        <strain evidence="11">SpSt-114</strain>
    </source>
</reference>
<evidence type="ECO:0000256" key="1">
    <source>
        <dbReference type="ARBA" id="ARBA00011040"/>
    </source>
</evidence>
<sequence>MRIILFSGKGGVGKTTVSAATGYRLSKLGYKTIVVSLDPAHSLGDSFDIPEEEKIKAKGLPIKINDNLYIQEIDVQEEIDRYWGDVYRFLELLFNTTGLSEIVSEELAILPGMEEVTSLLYVNKYYREKEFDVLILDLPPTGESLRFVSMPTVLKWYMKKIFRVERTIMKIARPVAQRFTDVPLPDDEYFKALENFYEKLKGVDELLIDPEITSVRLVANPEKMVLKESQRAMLYFNLFGVNVDAVVVNKVLPPVLSECESMSKWVITQKKYLEEMEALFYPIPIFKVPLMEDEVVGEERLNILADLIYGDRDPSTVFFKEKPYEFIEEGDGYVVKLRSPFLSKEGLSVIKSDGEIVVRWKNFKSHIMLPRKLRDYEPVGAKLEDGFLKIRLEK</sequence>
<name>A0A7C5SZC7_9AQUI</name>
<evidence type="ECO:0000256" key="2">
    <source>
        <dbReference type="ARBA" id="ARBA00022741"/>
    </source>
</evidence>
<evidence type="ECO:0000313" key="11">
    <source>
        <dbReference type="EMBL" id="HHO73342.1"/>
    </source>
</evidence>
<evidence type="ECO:0000256" key="5">
    <source>
        <dbReference type="ARBA" id="ARBA00022967"/>
    </source>
</evidence>
<dbReference type="Gene3D" id="2.60.40.790">
    <property type="match status" value="1"/>
</dbReference>
<dbReference type="InterPro" id="IPR025723">
    <property type="entry name" value="ArsA/GET3_ATPase-like"/>
</dbReference>
<dbReference type="InterPro" id="IPR040612">
    <property type="entry name" value="ArsA_HSP20-like"/>
</dbReference>
<evidence type="ECO:0000256" key="3">
    <source>
        <dbReference type="ARBA" id="ARBA00022840"/>
    </source>
</evidence>
<dbReference type="GO" id="GO:0015446">
    <property type="term" value="F:ATPase-coupled arsenite transmembrane transporter activity"/>
    <property type="evidence" value="ECO:0007669"/>
    <property type="project" value="UniProtKB-EC"/>
</dbReference>
<keyword evidence="3" id="KW-0067">ATP-binding</keyword>